<accession>A0ABS6JUT7</accession>
<gene>
    <name evidence="3" type="ORF">KS407_12885</name>
</gene>
<dbReference type="Gene3D" id="3.30.310.160">
    <property type="entry name" value="YycH protein, domain 2"/>
    <property type="match status" value="1"/>
</dbReference>
<dbReference type="InterPro" id="IPR042274">
    <property type="entry name" value="YycH/YycI_2"/>
</dbReference>
<feature type="transmembrane region" description="Helical" evidence="1">
    <location>
        <begin position="12"/>
        <end position="29"/>
    </location>
</feature>
<evidence type="ECO:0000256" key="1">
    <source>
        <dbReference type="SAM" id="Phobius"/>
    </source>
</evidence>
<keyword evidence="1" id="KW-0472">Membrane</keyword>
<dbReference type="Pfam" id="PF07435">
    <property type="entry name" value="YycH"/>
    <property type="match status" value="1"/>
</dbReference>
<protein>
    <recommendedName>
        <fullName evidence="2">Regulatory protein YycH domain-containing protein</fullName>
    </recommendedName>
</protein>
<keyword evidence="1" id="KW-1133">Transmembrane helix</keyword>
<dbReference type="RefSeq" id="WP_088077326.1">
    <property type="nucleotide sequence ID" value="NZ_JAHQCR010000051.1"/>
</dbReference>
<dbReference type="CDD" id="cd15787">
    <property type="entry name" value="YycH_N"/>
    <property type="match status" value="1"/>
</dbReference>
<dbReference type="InterPro" id="IPR009996">
    <property type="entry name" value="YycH"/>
</dbReference>
<evidence type="ECO:0000259" key="2">
    <source>
        <dbReference type="Pfam" id="PF07435"/>
    </source>
</evidence>
<keyword evidence="1" id="KW-0812">Transmembrane</keyword>
<keyword evidence="4" id="KW-1185">Reference proteome</keyword>
<dbReference type="Proteomes" id="UP000790580">
    <property type="component" value="Unassembled WGS sequence"/>
</dbReference>
<reference evidence="3 4" key="1">
    <citation type="submission" date="2021-06" db="EMBL/GenBank/DDBJ databases">
        <title>Bacillus sp. RD4P76, an endophyte from a halophyte.</title>
        <authorList>
            <person name="Sun J.-Q."/>
        </authorList>
    </citation>
    <scope>NUCLEOTIDE SEQUENCE [LARGE SCALE GENOMIC DNA]</scope>
    <source>
        <strain evidence="3 4">JCM 17098</strain>
    </source>
</reference>
<evidence type="ECO:0000313" key="3">
    <source>
        <dbReference type="EMBL" id="MBU9722327.1"/>
    </source>
</evidence>
<organism evidence="3 4">
    <name type="scientific">Evansella alkalicola</name>
    <dbReference type="NCBI Taxonomy" id="745819"/>
    <lineage>
        <taxon>Bacteria</taxon>
        <taxon>Bacillati</taxon>
        <taxon>Bacillota</taxon>
        <taxon>Bacilli</taxon>
        <taxon>Bacillales</taxon>
        <taxon>Bacillaceae</taxon>
        <taxon>Evansella</taxon>
    </lineage>
</organism>
<comment type="caution">
    <text evidence="3">The sequence shown here is derived from an EMBL/GenBank/DDBJ whole genome shotgun (WGS) entry which is preliminary data.</text>
</comment>
<sequence length="453" mass="53080">MRIFELIKTVTLWVLVLTSIYLTYLIWTYQPEYRILESSENFIESAQIGEERPLSSFLIPSKVVIHEDEEKLWLSPMEKAYETLMEAIREIEIDQLISTYTRPPSPENKYQGIELVFSQKLDSGWLDRLIDMNDYELPLETVDRIILYINENSVSSDVIIRFISLEEERMYQANTNLSKEQLKSLYNYHEENMLTTVKAVDLGQVRESAFRNVRYFPNELFSMVGYTYLSESSIDPESFKQVLFGDPEFVKHYFQGNDEIYIDGSRFMSVEENKNILKYNHPTNDRPLTTPEGHVVTDSIDFINSHAGWTGEYQLDSWNHLYMYDQNDHVQFRMSVKGVPVLASNINREQYFTVSLTRTGNQITEYIRPLNQLVERENEPIPLNFTLFSYDRIMELIDESDTIALEAIEDIRIGFYMNKSPSVITFEPAWFVKDRGSWKRIARVSEGGIIGLE</sequence>
<proteinExistence type="predicted"/>
<evidence type="ECO:0000313" key="4">
    <source>
        <dbReference type="Proteomes" id="UP000790580"/>
    </source>
</evidence>
<feature type="domain" description="Regulatory protein YycH" evidence="2">
    <location>
        <begin position="5"/>
        <end position="442"/>
    </location>
</feature>
<dbReference type="EMBL" id="JAHQCR010000051">
    <property type="protein sequence ID" value="MBU9722327.1"/>
    <property type="molecule type" value="Genomic_DNA"/>
</dbReference>
<name>A0ABS6JUT7_9BACI</name>